<keyword evidence="1" id="KW-0175">Coiled coil</keyword>
<keyword evidence="3" id="KW-1185">Reference proteome</keyword>
<dbReference type="Proteomes" id="UP000198535">
    <property type="component" value="Unassembled WGS sequence"/>
</dbReference>
<feature type="coiled-coil region" evidence="1">
    <location>
        <begin position="20"/>
        <end position="47"/>
    </location>
</feature>
<dbReference type="STRING" id="487685.SAMN04488696_0117"/>
<organism evidence="2 3">
    <name type="scientific">Methanolobus profundi</name>
    <dbReference type="NCBI Taxonomy" id="487685"/>
    <lineage>
        <taxon>Archaea</taxon>
        <taxon>Methanobacteriati</taxon>
        <taxon>Methanobacteriota</taxon>
        <taxon>Stenosarchaea group</taxon>
        <taxon>Methanomicrobia</taxon>
        <taxon>Methanosarcinales</taxon>
        <taxon>Methanosarcinaceae</taxon>
        <taxon>Methanolobus</taxon>
    </lineage>
</organism>
<dbReference type="EMBL" id="FOUJ01000001">
    <property type="protein sequence ID" value="SFM16106.1"/>
    <property type="molecule type" value="Genomic_DNA"/>
</dbReference>
<evidence type="ECO:0000256" key="1">
    <source>
        <dbReference type="SAM" id="Coils"/>
    </source>
</evidence>
<evidence type="ECO:0000313" key="2">
    <source>
        <dbReference type="EMBL" id="SFM16106.1"/>
    </source>
</evidence>
<proteinExistence type="predicted"/>
<name>A0A1I4NKU6_9EURY</name>
<gene>
    <name evidence="2" type="ORF">SAMN04488696_0117</name>
</gene>
<evidence type="ECO:0000313" key="3">
    <source>
        <dbReference type="Proteomes" id="UP000198535"/>
    </source>
</evidence>
<sequence>MPVIKDKISLEKLLQRMYWIEAEMEQLGTWEARIEMMEDNVAALETLSHDSDQHGEIIKKWLIKGNINIPTEAPPGLPKHIFDFDGLASPEMFRIIMKYEILAMNVYKDMSNTDPEIIKELLPEENDASDFLSDMEQLIKDESMHAGICKKQIGGFTKVMY</sequence>
<protein>
    <recommendedName>
        <fullName evidence="4">Rubrerythrin</fullName>
    </recommendedName>
</protein>
<reference evidence="3" key="1">
    <citation type="submission" date="2016-10" db="EMBL/GenBank/DDBJ databases">
        <authorList>
            <person name="Varghese N."/>
            <person name="Submissions S."/>
        </authorList>
    </citation>
    <scope>NUCLEOTIDE SEQUENCE [LARGE SCALE GENOMIC DNA]</scope>
    <source>
        <strain evidence="3">Mob M</strain>
    </source>
</reference>
<dbReference type="OrthoDB" id="140697at2157"/>
<accession>A0A1I4NKU6</accession>
<dbReference type="AlphaFoldDB" id="A0A1I4NKU6"/>
<evidence type="ECO:0008006" key="4">
    <source>
        <dbReference type="Google" id="ProtNLM"/>
    </source>
</evidence>